<evidence type="ECO:0000256" key="1">
    <source>
        <dbReference type="ARBA" id="ARBA00005495"/>
    </source>
</evidence>
<gene>
    <name evidence="6" type="ORF">GCM10009096_29330</name>
</gene>
<keyword evidence="3" id="KW-0862">Zinc</keyword>
<accession>A0ABP3KTS1</accession>
<keyword evidence="2" id="KW-0479">Metal-binding</keyword>
<proteinExistence type="inferred from homology"/>
<dbReference type="Proteomes" id="UP001500713">
    <property type="component" value="Unassembled WGS sequence"/>
</dbReference>
<keyword evidence="4" id="KW-0456">Lyase</keyword>
<dbReference type="InterPro" id="IPR011057">
    <property type="entry name" value="Mss4-like_sf"/>
</dbReference>
<dbReference type="SUPFAM" id="SSF51316">
    <property type="entry name" value="Mss4-like"/>
    <property type="match status" value="1"/>
</dbReference>
<dbReference type="InterPro" id="IPR006913">
    <property type="entry name" value="CENP-V/GFA"/>
</dbReference>
<dbReference type="Pfam" id="PF04828">
    <property type="entry name" value="GFA"/>
    <property type="match status" value="1"/>
</dbReference>
<feature type="domain" description="CENP-V/GFA" evidence="5">
    <location>
        <begin position="5"/>
        <end position="123"/>
    </location>
</feature>
<organism evidence="6 7">
    <name type="scientific">Parasphingorhabdus litoris</name>
    <dbReference type="NCBI Taxonomy" id="394733"/>
    <lineage>
        <taxon>Bacteria</taxon>
        <taxon>Pseudomonadati</taxon>
        <taxon>Pseudomonadota</taxon>
        <taxon>Alphaproteobacteria</taxon>
        <taxon>Sphingomonadales</taxon>
        <taxon>Sphingomonadaceae</taxon>
        <taxon>Parasphingorhabdus</taxon>
    </lineage>
</organism>
<evidence type="ECO:0000256" key="3">
    <source>
        <dbReference type="ARBA" id="ARBA00022833"/>
    </source>
</evidence>
<keyword evidence="7" id="KW-1185">Reference proteome</keyword>
<evidence type="ECO:0000259" key="5">
    <source>
        <dbReference type="PROSITE" id="PS51891"/>
    </source>
</evidence>
<dbReference type="Gene3D" id="3.90.1590.10">
    <property type="entry name" value="glutathione-dependent formaldehyde- activating enzyme (gfa)"/>
    <property type="match status" value="1"/>
</dbReference>
<reference evidence="7" key="1">
    <citation type="journal article" date="2019" name="Int. J. Syst. Evol. Microbiol.">
        <title>The Global Catalogue of Microorganisms (GCM) 10K type strain sequencing project: providing services to taxonomists for standard genome sequencing and annotation.</title>
        <authorList>
            <consortium name="The Broad Institute Genomics Platform"/>
            <consortium name="The Broad Institute Genome Sequencing Center for Infectious Disease"/>
            <person name="Wu L."/>
            <person name="Ma J."/>
        </authorList>
    </citation>
    <scope>NUCLEOTIDE SEQUENCE [LARGE SCALE GENOMIC DNA]</scope>
    <source>
        <strain evidence="7">JCM 14162</strain>
    </source>
</reference>
<dbReference type="PANTHER" id="PTHR33337:SF40">
    <property type="entry name" value="CENP-V_GFA DOMAIN-CONTAINING PROTEIN-RELATED"/>
    <property type="match status" value="1"/>
</dbReference>
<dbReference type="EMBL" id="BAAAEM010000003">
    <property type="protein sequence ID" value="GAA0484811.1"/>
    <property type="molecule type" value="Genomic_DNA"/>
</dbReference>
<name>A0ABP3KTS1_9SPHN</name>
<evidence type="ECO:0000256" key="2">
    <source>
        <dbReference type="ARBA" id="ARBA00022723"/>
    </source>
</evidence>
<comment type="similarity">
    <text evidence="1">Belongs to the Gfa family.</text>
</comment>
<dbReference type="PANTHER" id="PTHR33337">
    <property type="entry name" value="GFA DOMAIN-CONTAINING PROTEIN"/>
    <property type="match status" value="1"/>
</dbReference>
<evidence type="ECO:0000256" key="4">
    <source>
        <dbReference type="ARBA" id="ARBA00023239"/>
    </source>
</evidence>
<protein>
    <submittedName>
        <fullName evidence="6">GFA family protein</fullName>
    </submittedName>
</protein>
<evidence type="ECO:0000313" key="6">
    <source>
        <dbReference type="EMBL" id="GAA0484811.1"/>
    </source>
</evidence>
<dbReference type="RefSeq" id="WP_229955341.1">
    <property type="nucleotide sequence ID" value="NZ_BAAAEM010000003.1"/>
</dbReference>
<comment type="caution">
    <text evidence="6">The sequence shown here is derived from an EMBL/GenBank/DDBJ whole genome shotgun (WGS) entry which is preliminary data.</text>
</comment>
<sequence length="144" mass="15273">MTKALTGSCLCGGVSFAISGPPGPIGQCHCSKCRKVSGTNGNAVFHATYDNFSWESGEDLISTYFVPDGKGWHSVFCKICGSPLPLDGQKSKLFFVPAGLLDNDPGHRGYAAHIFVGSKADWEEIADEAPQFSEGLGSARVDKD</sequence>
<evidence type="ECO:0000313" key="7">
    <source>
        <dbReference type="Proteomes" id="UP001500713"/>
    </source>
</evidence>
<dbReference type="PROSITE" id="PS51891">
    <property type="entry name" value="CENP_V_GFA"/>
    <property type="match status" value="1"/>
</dbReference>